<keyword evidence="6" id="KW-1185">Reference proteome</keyword>
<proteinExistence type="inferred from homology"/>
<feature type="domain" description="N-acetyltransferase" evidence="4">
    <location>
        <begin position="14"/>
        <end position="149"/>
    </location>
</feature>
<reference evidence="5 6" key="1">
    <citation type="submission" date="2024-06" db="EMBL/GenBank/DDBJ databases">
        <title>Genomic Encyclopedia of Type Strains, Phase IV (KMG-IV): sequencing the most valuable type-strain genomes for metagenomic binning, comparative biology and taxonomic classification.</title>
        <authorList>
            <person name="Goeker M."/>
        </authorList>
    </citation>
    <scope>NUCLEOTIDE SEQUENCE [LARGE SCALE GENOMIC DNA]</scope>
    <source>
        <strain evidence="5 6">DSM 17809</strain>
    </source>
</reference>
<dbReference type="PANTHER" id="PTHR43792">
    <property type="entry name" value="GNAT FAMILY, PUTATIVE (AFU_ORTHOLOGUE AFUA_3G00765)-RELATED-RELATED"/>
    <property type="match status" value="1"/>
</dbReference>
<evidence type="ECO:0000259" key="4">
    <source>
        <dbReference type="Pfam" id="PF13302"/>
    </source>
</evidence>
<dbReference type="SUPFAM" id="SSF55729">
    <property type="entry name" value="Acyl-CoA N-acyltransferases (Nat)"/>
    <property type="match status" value="1"/>
</dbReference>
<name>A0ABV2EKL0_9CAUL</name>
<keyword evidence="1" id="KW-0808">Transferase</keyword>
<dbReference type="InterPro" id="IPR051531">
    <property type="entry name" value="N-acetyltransferase"/>
</dbReference>
<accession>A0ABV2EKL0</accession>
<comment type="caution">
    <text evidence="5">The sequence shown here is derived from an EMBL/GenBank/DDBJ whole genome shotgun (WGS) entry which is preliminary data.</text>
</comment>
<keyword evidence="2" id="KW-0012">Acyltransferase</keyword>
<dbReference type="Gene3D" id="3.40.630.30">
    <property type="match status" value="1"/>
</dbReference>
<gene>
    <name evidence="5" type="ORF">ABID41_001966</name>
</gene>
<evidence type="ECO:0000256" key="1">
    <source>
        <dbReference type="ARBA" id="ARBA00022679"/>
    </source>
</evidence>
<dbReference type="PANTHER" id="PTHR43792:SF8">
    <property type="entry name" value="[RIBOSOMAL PROTEIN US5]-ALANINE N-ACETYLTRANSFERASE"/>
    <property type="match status" value="1"/>
</dbReference>
<sequence length="177" mass="19686">MCAIDFEPVVATERLRLRKPRRTDATQIALYANDFDVARMTTGMPYPYGLDHAEGFLEAVSEKDFRREAVFIIDHPDHGPIGVIGFDAKGSEIELGYWIGRPHWGAGYATEAAKGALVWAHQTWGRRYLRAGHFSDNPASGEVLCKAGFLYTGDVELRKSVARGGQATPTRMMVWLA</sequence>
<dbReference type="RefSeq" id="WP_354297478.1">
    <property type="nucleotide sequence ID" value="NZ_JBEPLU010000001.1"/>
</dbReference>
<dbReference type="InterPro" id="IPR016181">
    <property type="entry name" value="Acyl_CoA_acyltransferase"/>
</dbReference>
<protein>
    <submittedName>
        <fullName evidence="5">RimJ/RimL family protein N-acetyltransferase</fullName>
    </submittedName>
</protein>
<evidence type="ECO:0000313" key="6">
    <source>
        <dbReference type="Proteomes" id="UP001549110"/>
    </source>
</evidence>
<dbReference type="Proteomes" id="UP001549110">
    <property type="component" value="Unassembled WGS sequence"/>
</dbReference>
<dbReference type="EMBL" id="JBEPLU010000001">
    <property type="protein sequence ID" value="MET3526871.1"/>
    <property type="molecule type" value="Genomic_DNA"/>
</dbReference>
<evidence type="ECO:0000256" key="2">
    <source>
        <dbReference type="ARBA" id="ARBA00023315"/>
    </source>
</evidence>
<organism evidence="5 6">
    <name type="scientific">Phenylobacterium koreense</name>
    <dbReference type="NCBI Taxonomy" id="266125"/>
    <lineage>
        <taxon>Bacteria</taxon>
        <taxon>Pseudomonadati</taxon>
        <taxon>Pseudomonadota</taxon>
        <taxon>Alphaproteobacteria</taxon>
        <taxon>Caulobacterales</taxon>
        <taxon>Caulobacteraceae</taxon>
        <taxon>Phenylobacterium</taxon>
    </lineage>
</organism>
<dbReference type="InterPro" id="IPR000182">
    <property type="entry name" value="GNAT_dom"/>
</dbReference>
<dbReference type="Pfam" id="PF13302">
    <property type="entry name" value="Acetyltransf_3"/>
    <property type="match status" value="1"/>
</dbReference>
<evidence type="ECO:0000256" key="3">
    <source>
        <dbReference type="ARBA" id="ARBA00038502"/>
    </source>
</evidence>
<comment type="similarity">
    <text evidence="3">Belongs to the acetyltransferase family. RimJ subfamily.</text>
</comment>
<evidence type="ECO:0000313" key="5">
    <source>
        <dbReference type="EMBL" id="MET3526871.1"/>
    </source>
</evidence>